<protein>
    <submittedName>
        <fullName evidence="7">Magnesium transporter CorA family protein</fullName>
    </submittedName>
</protein>
<accession>A0ABV8WZS6</accession>
<evidence type="ECO:0000313" key="7">
    <source>
        <dbReference type="EMBL" id="MFC4404131.1"/>
    </source>
</evidence>
<comment type="caution">
    <text evidence="7">The sequence shown here is derived from an EMBL/GenBank/DDBJ whole genome shotgun (WGS) entry which is preliminary data.</text>
</comment>
<evidence type="ECO:0000256" key="3">
    <source>
        <dbReference type="ARBA" id="ARBA00022692"/>
    </source>
</evidence>
<dbReference type="InterPro" id="IPR047199">
    <property type="entry name" value="CorA-like"/>
</dbReference>
<reference evidence="8" key="1">
    <citation type="journal article" date="2019" name="Int. J. Syst. Evol. Microbiol.">
        <title>The Global Catalogue of Microorganisms (GCM) 10K type strain sequencing project: providing services to taxonomists for standard genome sequencing and annotation.</title>
        <authorList>
            <consortium name="The Broad Institute Genomics Platform"/>
            <consortium name="The Broad Institute Genome Sequencing Center for Infectious Disease"/>
            <person name="Wu L."/>
            <person name="Ma J."/>
        </authorList>
    </citation>
    <scope>NUCLEOTIDE SEQUENCE [LARGE SCALE GENOMIC DNA]</scope>
    <source>
        <strain evidence="8">CCUG 37865</strain>
    </source>
</reference>
<sequence length="320" mass="37112">MISIYLSTPEGKLNREENFVENSWIQCTAPSMKEIKTISKYCHVPVEFLENPLDEEEAARIEHDENTGSTLIINDFPIEYENQEHFTSYTTIPIGIILTNSHIITICHKEVSFLKQMRPNVFTRKKSRLALQILLSISTLYLECLQQLNKQRIAIEKNLIKSLTNKQLYGLMEIEKSLVYFLTSLRANDDVLKKIVRTNSVKIFEEDRDLLDEVLIENTQGMETTELYSRITDRVTSSYSSLISNEMNSVMKTLTLFTIFLTMPTLVFSFFGMNVVLPLSADKSYSWILTILISIILCVFIGLFLWRKRIIKLKHSTNKR</sequence>
<evidence type="ECO:0000256" key="4">
    <source>
        <dbReference type="ARBA" id="ARBA00022989"/>
    </source>
</evidence>
<dbReference type="PANTHER" id="PTHR47891">
    <property type="entry name" value="TRANSPORTER-RELATED"/>
    <property type="match status" value="1"/>
</dbReference>
<evidence type="ECO:0000313" key="8">
    <source>
        <dbReference type="Proteomes" id="UP001595882"/>
    </source>
</evidence>
<dbReference type="PANTHER" id="PTHR47891:SF2">
    <property type="entry name" value="MAGNESIUM AND COBALT TRANSPORTER"/>
    <property type="match status" value="1"/>
</dbReference>
<dbReference type="Gene3D" id="3.30.460.20">
    <property type="entry name" value="CorA soluble domain-like"/>
    <property type="match status" value="1"/>
</dbReference>
<dbReference type="EMBL" id="JBHSDT010000008">
    <property type="protein sequence ID" value="MFC4404131.1"/>
    <property type="molecule type" value="Genomic_DNA"/>
</dbReference>
<feature type="transmembrane region" description="Helical" evidence="6">
    <location>
        <begin position="254"/>
        <end position="273"/>
    </location>
</feature>
<dbReference type="CDD" id="cd12827">
    <property type="entry name" value="EcCorA_ZntB-like_u2"/>
    <property type="match status" value="1"/>
</dbReference>
<dbReference type="SUPFAM" id="SSF143865">
    <property type="entry name" value="CorA soluble domain-like"/>
    <property type="match status" value="1"/>
</dbReference>
<keyword evidence="4 6" id="KW-1133">Transmembrane helix</keyword>
<gene>
    <name evidence="7" type="ORF">ACFOY7_13740</name>
</gene>
<feature type="transmembrane region" description="Helical" evidence="6">
    <location>
        <begin position="285"/>
        <end position="306"/>
    </location>
</feature>
<dbReference type="Proteomes" id="UP001595882">
    <property type="component" value="Unassembled WGS sequence"/>
</dbReference>
<keyword evidence="3 6" id="KW-0812">Transmembrane</keyword>
<dbReference type="Gene3D" id="1.20.58.340">
    <property type="entry name" value="Magnesium transport protein CorA, transmembrane region"/>
    <property type="match status" value="2"/>
</dbReference>
<name>A0ABV8WZS6_9BACI</name>
<keyword evidence="5 6" id="KW-0472">Membrane</keyword>
<dbReference type="Pfam" id="PF01544">
    <property type="entry name" value="CorA"/>
    <property type="match status" value="1"/>
</dbReference>
<keyword evidence="8" id="KW-1185">Reference proteome</keyword>
<organism evidence="7 8">
    <name type="scientific">Gracilibacillus xinjiangensis</name>
    <dbReference type="NCBI Taxonomy" id="1193282"/>
    <lineage>
        <taxon>Bacteria</taxon>
        <taxon>Bacillati</taxon>
        <taxon>Bacillota</taxon>
        <taxon>Bacilli</taxon>
        <taxon>Bacillales</taxon>
        <taxon>Bacillaceae</taxon>
        <taxon>Gracilibacillus</taxon>
    </lineage>
</organism>
<comment type="similarity">
    <text evidence="2">Belongs to the CorA metal ion transporter (MIT) (TC 1.A.35) family.</text>
</comment>
<dbReference type="InterPro" id="IPR045861">
    <property type="entry name" value="CorA_cytoplasmic_dom"/>
</dbReference>
<dbReference type="SUPFAM" id="SSF144083">
    <property type="entry name" value="Magnesium transport protein CorA, transmembrane region"/>
    <property type="match status" value="1"/>
</dbReference>
<evidence type="ECO:0000256" key="1">
    <source>
        <dbReference type="ARBA" id="ARBA00004141"/>
    </source>
</evidence>
<evidence type="ECO:0000256" key="2">
    <source>
        <dbReference type="ARBA" id="ARBA00009765"/>
    </source>
</evidence>
<dbReference type="RefSeq" id="WP_390252666.1">
    <property type="nucleotide sequence ID" value="NZ_JBHSDT010000008.1"/>
</dbReference>
<dbReference type="InterPro" id="IPR002523">
    <property type="entry name" value="MgTranspt_CorA/ZnTranspt_ZntB"/>
</dbReference>
<dbReference type="InterPro" id="IPR045863">
    <property type="entry name" value="CorA_TM1_TM2"/>
</dbReference>
<evidence type="ECO:0000256" key="5">
    <source>
        <dbReference type="ARBA" id="ARBA00023136"/>
    </source>
</evidence>
<proteinExistence type="inferred from homology"/>
<comment type="subcellular location">
    <subcellularLocation>
        <location evidence="1">Membrane</location>
        <topology evidence="1">Multi-pass membrane protein</topology>
    </subcellularLocation>
</comment>
<evidence type="ECO:0000256" key="6">
    <source>
        <dbReference type="SAM" id="Phobius"/>
    </source>
</evidence>